<evidence type="ECO:0000256" key="4">
    <source>
        <dbReference type="SAM" id="SignalP"/>
    </source>
</evidence>
<feature type="active site" evidence="3">
    <location>
        <position position="239"/>
    </location>
</feature>
<dbReference type="AlphaFoldDB" id="A0A8S1SQD0"/>
<feature type="chain" id="PRO_5035786982" description="folate gamma-glutamyl hydrolase" evidence="4">
    <location>
        <begin position="17"/>
        <end position="313"/>
    </location>
</feature>
<dbReference type="Proteomes" id="UP000683925">
    <property type="component" value="Unassembled WGS sequence"/>
</dbReference>
<evidence type="ECO:0000256" key="3">
    <source>
        <dbReference type="PROSITE-ProRule" id="PRU00607"/>
    </source>
</evidence>
<comment type="catalytic activity">
    <reaction evidence="3">
        <text>(6S)-5,6,7,8-tetrahydrofolyl-(gamma-L-Glu)(n) + (n-1) H2O = (6S)-5,6,7,8-tetrahydrofolate + (n-1) L-glutamate</text>
        <dbReference type="Rhea" id="RHEA:56784"/>
        <dbReference type="Rhea" id="RHEA-COMP:14738"/>
        <dbReference type="ChEBI" id="CHEBI:15377"/>
        <dbReference type="ChEBI" id="CHEBI:29985"/>
        <dbReference type="ChEBI" id="CHEBI:57453"/>
        <dbReference type="ChEBI" id="CHEBI:141005"/>
        <dbReference type="EC" id="3.4.19.9"/>
    </reaction>
</comment>
<dbReference type="GO" id="GO:0034722">
    <property type="term" value="F:gamma-glutamyl-peptidase activity"/>
    <property type="evidence" value="ECO:0007669"/>
    <property type="project" value="UniProtKB-UniRule"/>
</dbReference>
<accession>A0A8S1SQD0</accession>
<dbReference type="InterPro" id="IPR011697">
    <property type="entry name" value="Peptidase_C26"/>
</dbReference>
<keyword evidence="4" id="KW-0732">Signal</keyword>
<dbReference type="PANTHER" id="PTHR11315">
    <property type="entry name" value="PROTEASE FAMILY C26 GAMMA-GLUTAMYL HYDROLASE"/>
    <property type="match status" value="1"/>
</dbReference>
<keyword evidence="1 3" id="KW-0378">Hydrolase</keyword>
<comment type="caution">
    <text evidence="5">The sequence shown here is derived from an EMBL/GenBank/DDBJ whole genome shotgun (WGS) entry which is preliminary data.</text>
</comment>
<feature type="active site" description="Nucleophile" evidence="2 3">
    <location>
        <position position="127"/>
    </location>
</feature>
<gene>
    <name evidence="5" type="ORF">POCTA_138.1.T0140237</name>
</gene>
<sequence>MKIIIFLALFIGITYQLNLNPVIGILTIPSDEDYSEYPASQYSYFAASYVKYVESSGARVLPIPYEADEATLDRYFSQINGLLLTGGTLALETESGPSKYLQTVTYLLNKVVQANQQGDTFPLFAICLGHQTLHFILSNKDYNVLSPTFGMIRVNKKLTITDKSSTMFLDLKTPIIKQIEIDNQIYFNTNWGVNPSYYQTHSELNNFFKSVALFSDAKQSVYIAASEGRQYPIFSLAFHPEKPIFEFKTLSQHQFESVQFGRNLINQFTQIARQNNHSLKDSNSVIFKYNPIQLESASFAQIYFFKLGELNIE</sequence>
<dbReference type="PROSITE" id="PS51275">
    <property type="entry name" value="PEPTIDASE_C26_GGH"/>
    <property type="match status" value="1"/>
</dbReference>
<dbReference type="Pfam" id="PF07722">
    <property type="entry name" value="Peptidase_C26"/>
    <property type="match status" value="1"/>
</dbReference>
<dbReference type="OMA" id="IHYHQWC"/>
<evidence type="ECO:0000256" key="1">
    <source>
        <dbReference type="ARBA" id="ARBA00022801"/>
    </source>
</evidence>
<keyword evidence="6" id="KW-1185">Reference proteome</keyword>
<evidence type="ECO:0000313" key="5">
    <source>
        <dbReference type="EMBL" id="CAD8142955.1"/>
    </source>
</evidence>
<dbReference type="OrthoDB" id="64220at2759"/>
<protein>
    <recommendedName>
        <fullName evidence="3">folate gamma-glutamyl hydrolase</fullName>
        <ecNumber evidence="3">3.4.19.9</ecNumber>
    </recommendedName>
</protein>
<dbReference type="InterPro" id="IPR015527">
    <property type="entry name" value="Pept_C26_g-glut_hydrolase"/>
</dbReference>
<dbReference type="EMBL" id="CAJJDP010000014">
    <property type="protein sequence ID" value="CAD8142955.1"/>
    <property type="molecule type" value="Genomic_DNA"/>
</dbReference>
<proteinExistence type="predicted"/>
<dbReference type="PANTHER" id="PTHR11315:SF0">
    <property type="entry name" value="FOLATE GAMMA-GLUTAMYL HYDROLASE"/>
    <property type="match status" value="1"/>
</dbReference>
<evidence type="ECO:0000313" key="6">
    <source>
        <dbReference type="Proteomes" id="UP000683925"/>
    </source>
</evidence>
<dbReference type="GO" id="GO:0005773">
    <property type="term" value="C:vacuole"/>
    <property type="evidence" value="ECO:0007669"/>
    <property type="project" value="TreeGrafter"/>
</dbReference>
<dbReference type="GO" id="GO:0046900">
    <property type="term" value="P:tetrahydrofolylpolyglutamate metabolic process"/>
    <property type="evidence" value="ECO:0007669"/>
    <property type="project" value="TreeGrafter"/>
</dbReference>
<evidence type="ECO:0000256" key="2">
    <source>
        <dbReference type="PIRSR" id="PIRSR615527-1"/>
    </source>
</evidence>
<dbReference type="EC" id="3.4.19.9" evidence="3"/>
<dbReference type="FunFam" id="3.40.50.880:FF:000054">
    <property type="entry name" value="Folate gamma-glutamyl hydrolase"/>
    <property type="match status" value="1"/>
</dbReference>
<feature type="signal peptide" evidence="4">
    <location>
        <begin position="1"/>
        <end position="16"/>
    </location>
</feature>
<feature type="active site" description="Proton donor" evidence="2">
    <location>
        <position position="239"/>
    </location>
</feature>
<name>A0A8S1SQD0_PAROT</name>
<dbReference type="PROSITE" id="PS51273">
    <property type="entry name" value="GATASE_TYPE_1"/>
    <property type="match status" value="1"/>
</dbReference>
<reference evidence="5" key="1">
    <citation type="submission" date="2021-01" db="EMBL/GenBank/DDBJ databases">
        <authorList>
            <consortium name="Genoscope - CEA"/>
            <person name="William W."/>
        </authorList>
    </citation>
    <scope>NUCLEOTIDE SEQUENCE</scope>
</reference>
<organism evidence="5 6">
    <name type="scientific">Paramecium octaurelia</name>
    <dbReference type="NCBI Taxonomy" id="43137"/>
    <lineage>
        <taxon>Eukaryota</taxon>
        <taxon>Sar</taxon>
        <taxon>Alveolata</taxon>
        <taxon>Ciliophora</taxon>
        <taxon>Intramacronucleata</taxon>
        <taxon>Oligohymenophorea</taxon>
        <taxon>Peniculida</taxon>
        <taxon>Parameciidae</taxon>
        <taxon>Paramecium</taxon>
    </lineage>
</organism>